<sequence length="494" mass="53509">MPRKNASPPEKRRAPLGSASPSRATRGSNSSSSTTPSARNTSGGSGGSVIAAPPRAARGGGASSPAPDDYRNNSNNNRDGTLLGPGSSRSESASNTSKDTAGDHAATAAATSAAATAAATARALKEKDARIAHLERELGIMETEFTRELDKLSTTESEVASFWQAKYSALNQQFLRSDTDVRLLRAEVELREAERGELRSGCEAARRDVRQRDDEIRSLRSQIHGLKEWVSTSTRSDGQAQTSDEVFGDGMTRLGNGLQNWVLVNFRRAKIDLPRPSESTISELGRLVPMYEDLVSTAKIHLLQSVVSRILTEIVFDAYFVGLSSDQAKQLAQVETFLNSFATSPEPINQWRSMTLGILKKEADQKLHRETSAVTEAVVSKVNSVLDAITDAKATDARDQGLRALVASSIELSRLLGVQRAIFKVTMPEILPHQRTMFDGSTMEDMGGEDEESLAEREICCVTFPGIIKKGDESGGHLQYRNVITKAQVLCSPE</sequence>
<organism evidence="3 4">
    <name type="scientific">Bombardia bombarda</name>
    <dbReference type="NCBI Taxonomy" id="252184"/>
    <lineage>
        <taxon>Eukaryota</taxon>
        <taxon>Fungi</taxon>
        <taxon>Dikarya</taxon>
        <taxon>Ascomycota</taxon>
        <taxon>Pezizomycotina</taxon>
        <taxon>Sordariomycetes</taxon>
        <taxon>Sordariomycetidae</taxon>
        <taxon>Sordariales</taxon>
        <taxon>Lasiosphaeriaceae</taxon>
        <taxon>Bombardia</taxon>
    </lineage>
</organism>
<name>A0AA40CDP6_9PEZI</name>
<feature type="compositionally biased region" description="Low complexity" evidence="2">
    <location>
        <begin position="20"/>
        <end position="42"/>
    </location>
</feature>
<accession>A0AA40CDP6</accession>
<dbReference type="AlphaFoldDB" id="A0AA40CDP6"/>
<proteinExistence type="predicted"/>
<comment type="caution">
    <text evidence="3">The sequence shown here is derived from an EMBL/GenBank/DDBJ whole genome shotgun (WGS) entry which is preliminary data.</text>
</comment>
<protein>
    <submittedName>
        <fullName evidence="3">Uncharacterized protein</fullName>
    </submittedName>
</protein>
<feature type="compositionally biased region" description="Low complexity" evidence="2">
    <location>
        <begin position="51"/>
        <end position="77"/>
    </location>
</feature>
<keyword evidence="1" id="KW-0175">Coiled coil</keyword>
<dbReference type="Proteomes" id="UP001174934">
    <property type="component" value="Unassembled WGS sequence"/>
</dbReference>
<evidence type="ECO:0000256" key="2">
    <source>
        <dbReference type="SAM" id="MobiDB-lite"/>
    </source>
</evidence>
<gene>
    <name evidence="3" type="ORF">B0T17DRAFT_611933</name>
</gene>
<feature type="coiled-coil region" evidence="1">
    <location>
        <begin position="117"/>
        <end position="144"/>
    </location>
</feature>
<dbReference type="EMBL" id="JAULSR010000001">
    <property type="protein sequence ID" value="KAK0635001.1"/>
    <property type="molecule type" value="Genomic_DNA"/>
</dbReference>
<evidence type="ECO:0000313" key="3">
    <source>
        <dbReference type="EMBL" id="KAK0635001.1"/>
    </source>
</evidence>
<evidence type="ECO:0000313" key="4">
    <source>
        <dbReference type="Proteomes" id="UP001174934"/>
    </source>
</evidence>
<feature type="region of interest" description="Disordered" evidence="2">
    <location>
        <begin position="1"/>
        <end position="107"/>
    </location>
</feature>
<evidence type="ECO:0000256" key="1">
    <source>
        <dbReference type="SAM" id="Coils"/>
    </source>
</evidence>
<keyword evidence="4" id="KW-1185">Reference proteome</keyword>
<feature type="compositionally biased region" description="Polar residues" evidence="2">
    <location>
        <begin position="87"/>
        <end position="99"/>
    </location>
</feature>
<reference evidence="3" key="1">
    <citation type="submission" date="2023-06" db="EMBL/GenBank/DDBJ databases">
        <title>Genome-scale phylogeny and comparative genomics of the fungal order Sordariales.</title>
        <authorList>
            <consortium name="Lawrence Berkeley National Laboratory"/>
            <person name="Hensen N."/>
            <person name="Bonometti L."/>
            <person name="Westerberg I."/>
            <person name="Brannstrom I.O."/>
            <person name="Guillou S."/>
            <person name="Cros-Aarteil S."/>
            <person name="Calhoun S."/>
            <person name="Haridas S."/>
            <person name="Kuo A."/>
            <person name="Mondo S."/>
            <person name="Pangilinan J."/>
            <person name="Riley R."/>
            <person name="LaButti K."/>
            <person name="Andreopoulos B."/>
            <person name="Lipzen A."/>
            <person name="Chen C."/>
            <person name="Yanf M."/>
            <person name="Daum C."/>
            <person name="Ng V."/>
            <person name="Clum A."/>
            <person name="Steindorff A."/>
            <person name="Ohm R."/>
            <person name="Martin F."/>
            <person name="Silar P."/>
            <person name="Natvig D."/>
            <person name="Lalanne C."/>
            <person name="Gautier V."/>
            <person name="Ament-velasquez S.L."/>
            <person name="Kruys A."/>
            <person name="Hutchinson M.I."/>
            <person name="Powell A.J."/>
            <person name="Barry K."/>
            <person name="Miller A.N."/>
            <person name="Grigoriev I.V."/>
            <person name="Debuchy R."/>
            <person name="Gladieux P."/>
            <person name="Thoren M.H."/>
            <person name="Johannesson H."/>
        </authorList>
    </citation>
    <scope>NUCLEOTIDE SEQUENCE</scope>
    <source>
        <strain evidence="3">SMH3391-2</strain>
    </source>
</reference>